<comment type="subcellular location">
    <subcellularLocation>
        <location evidence="7">Mitochondrion inner membrane</location>
        <topology evidence="7">Peripheral membrane protein</topology>
        <orientation evidence="7">Matrix side</orientation>
    </subcellularLocation>
</comment>
<dbReference type="EMBL" id="GDRN01071248">
    <property type="protein sequence ID" value="JAI63729.1"/>
    <property type="molecule type" value="Transcribed_RNA"/>
</dbReference>
<evidence type="ECO:0000256" key="8">
    <source>
        <dbReference type="SAM" id="MobiDB-lite"/>
    </source>
</evidence>
<dbReference type="AlphaFoldDB" id="A0A0P4WBI7"/>
<comment type="similarity">
    <text evidence="7">Belongs to the COQ4 family.</text>
</comment>
<evidence type="ECO:0000256" key="2">
    <source>
        <dbReference type="ARBA" id="ARBA00022792"/>
    </source>
</evidence>
<keyword evidence="1 7" id="KW-0831">Ubiquinone biosynthesis</keyword>
<feature type="binding site" evidence="7">
    <location>
        <position position="214"/>
    </location>
    <ligand>
        <name>Zn(2+)</name>
        <dbReference type="ChEBI" id="CHEBI:29105"/>
    </ligand>
</feature>
<dbReference type="InterPro" id="IPR027540">
    <property type="entry name" value="Coq4_euk"/>
</dbReference>
<proteinExistence type="inferred from homology"/>
<feature type="region of interest" description="Disordered" evidence="8">
    <location>
        <begin position="19"/>
        <end position="56"/>
    </location>
</feature>
<accession>A0A0P4WBI7</accession>
<feature type="binding site" evidence="7">
    <location>
        <position position="211"/>
    </location>
    <ligand>
        <name>Zn(2+)</name>
        <dbReference type="ChEBI" id="CHEBI:29105"/>
    </ligand>
</feature>
<dbReference type="GO" id="GO:0031314">
    <property type="term" value="C:extrinsic component of mitochondrial inner membrane"/>
    <property type="evidence" value="ECO:0007669"/>
    <property type="project" value="UniProtKB-UniRule"/>
</dbReference>
<dbReference type="Pfam" id="PF05019">
    <property type="entry name" value="Coq4"/>
    <property type="match status" value="1"/>
</dbReference>
<sequence length="306" mass="34152">MLRYWGVSLLRQRGGSRHLVTTTAGSTQATDTSNREIPITLKPNTASKDSSYGSSRGSELLGIGGGLGFTPPDQEEEAVKEPPLYDSHIRTNAFQKVILTCGAAAAALLDPRRHDMVAVLGETTGSKALTRLYACMIDDPEGSRILVDKPRISSSTIDLDALRKLPTDSLGRMYIRFLEDNKVTPDSRLPVQFVDDPELAYVMQRYREGHDLFHTVLGMPTNMLGEVAVKWIEALQTGLPMCYGGAVFGPLRFRPKQRQKYVSVYLPWAIRVGRTARLLMNVYFEERWEQSIHDLRAEFGIEPPPV</sequence>
<comment type="catalytic activity">
    <reaction evidence="7">
        <text>a 4-hydroxy-3-methoxy-5-(all-trans-polyprenyl)benzoate + H(+) = a 2-methoxy-6-(all-trans-polyprenyl)phenol + CO2</text>
        <dbReference type="Rhea" id="RHEA:81179"/>
        <dbReference type="Rhea" id="RHEA-COMP:9551"/>
        <dbReference type="Rhea" id="RHEA-COMP:10931"/>
        <dbReference type="ChEBI" id="CHEBI:15378"/>
        <dbReference type="ChEBI" id="CHEBI:16526"/>
        <dbReference type="ChEBI" id="CHEBI:62731"/>
        <dbReference type="ChEBI" id="CHEBI:84443"/>
        <dbReference type="EC" id="4.1.1.130"/>
    </reaction>
</comment>
<keyword evidence="3 7" id="KW-0862">Zinc</keyword>
<keyword evidence="6 7" id="KW-0456">Lyase</keyword>
<comment type="pathway">
    <text evidence="7">Cofactor biosynthesis; ubiquinone biosynthesis.</text>
</comment>
<dbReference type="GO" id="GO:0008270">
    <property type="term" value="F:zinc ion binding"/>
    <property type="evidence" value="ECO:0007669"/>
    <property type="project" value="UniProtKB-UniRule"/>
</dbReference>
<feature type="binding site" evidence="7">
    <location>
        <position position="210"/>
    </location>
    <ligand>
        <name>Zn(2+)</name>
        <dbReference type="ChEBI" id="CHEBI:29105"/>
    </ligand>
</feature>
<dbReference type="PANTHER" id="PTHR12922:SF7">
    <property type="entry name" value="UBIQUINONE BIOSYNTHESIS PROTEIN COQ4 HOMOLOG, MITOCHONDRIAL"/>
    <property type="match status" value="1"/>
</dbReference>
<evidence type="ECO:0000256" key="6">
    <source>
        <dbReference type="ARBA" id="ARBA00023239"/>
    </source>
</evidence>
<dbReference type="HAMAP" id="MF_03111">
    <property type="entry name" value="Coq4"/>
    <property type="match status" value="1"/>
</dbReference>
<evidence type="ECO:0000256" key="1">
    <source>
        <dbReference type="ARBA" id="ARBA00022688"/>
    </source>
</evidence>
<reference evidence="9" key="1">
    <citation type="submission" date="2015-09" db="EMBL/GenBank/DDBJ databases">
        <title>Scylla olivacea transcriptome.</title>
        <authorList>
            <person name="Ikhwanuddin M."/>
        </authorList>
    </citation>
    <scope>NUCLEOTIDE SEQUENCE</scope>
</reference>
<feature type="compositionally biased region" description="Low complexity" evidence="8">
    <location>
        <begin position="21"/>
        <end position="32"/>
    </location>
</feature>
<evidence type="ECO:0000256" key="5">
    <source>
        <dbReference type="ARBA" id="ARBA00023136"/>
    </source>
</evidence>
<dbReference type="PANTHER" id="PTHR12922">
    <property type="entry name" value="UBIQUINONE BIOSYNTHESIS PROTEIN"/>
    <property type="match status" value="1"/>
</dbReference>
<keyword evidence="5 7" id="KW-0472">Membrane</keyword>
<protein>
    <recommendedName>
        <fullName evidence="7">Ubiquinone biosynthesis protein COQ4 homolog, mitochondrial</fullName>
    </recommendedName>
    <alternativeName>
        <fullName evidence="7">4-hydroxy-3-methoxy-5-polyprenylbenzoate decarboxylase</fullName>
        <ecNumber evidence="7">4.1.1.130</ecNumber>
    </alternativeName>
    <alternativeName>
        <fullName evidence="7">Coenzyme Q biosynthesis protein 4 homolog</fullName>
    </alternativeName>
</protein>
<feature type="compositionally biased region" description="Low complexity" evidence="8">
    <location>
        <begin position="47"/>
        <end position="56"/>
    </location>
</feature>
<evidence type="ECO:0000313" key="9">
    <source>
        <dbReference type="EMBL" id="JAI63729.1"/>
    </source>
</evidence>
<dbReference type="InterPro" id="IPR007715">
    <property type="entry name" value="Coq4"/>
</dbReference>
<organism evidence="9">
    <name type="scientific">Scylla olivacea</name>
    <name type="common">Orange mud crab</name>
    <name type="synonym">Cancer olivacea</name>
    <dbReference type="NCBI Taxonomy" id="85551"/>
    <lineage>
        <taxon>Eukaryota</taxon>
        <taxon>Metazoa</taxon>
        <taxon>Ecdysozoa</taxon>
        <taxon>Arthropoda</taxon>
        <taxon>Crustacea</taxon>
        <taxon>Multicrustacea</taxon>
        <taxon>Malacostraca</taxon>
        <taxon>Eumalacostraca</taxon>
        <taxon>Eucarida</taxon>
        <taxon>Decapoda</taxon>
        <taxon>Pleocyemata</taxon>
        <taxon>Brachyura</taxon>
        <taxon>Eubrachyura</taxon>
        <taxon>Portunoidea</taxon>
        <taxon>Portunidae</taxon>
        <taxon>Portuninae</taxon>
        <taxon>Scylla</taxon>
    </lineage>
</organism>
<dbReference type="UniPathway" id="UPA00232"/>
<comment type="cofactor">
    <cofactor evidence="7">
        <name>Zn(2+)</name>
        <dbReference type="ChEBI" id="CHEBI:29105"/>
    </cofactor>
</comment>
<name>A0A0P4WBI7_SCYOL</name>
<evidence type="ECO:0000256" key="4">
    <source>
        <dbReference type="ARBA" id="ARBA00023128"/>
    </source>
</evidence>
<evidence type="ECO:0000256" key="7">
    <source>
        <dbReference type="HAMAP-Rule" id="MF_03111"/>
    </source>
</evidence>
<keyword evidence="2 7" id="KW-0999">Mitochondrion inner membrane</keyword>
<keyword evidence="7" id="KW-0479">Metal-binding</keyword>
<dbReference type="GO" id="GO:0120539">
    <property type="term" value="F:4-hydroxy-3-methoxy-5-polyprenylbenzoate decarboxylase activity"/>
    <property type="evidence" value="ECO:0007669"/>
    <property type="project" value="UniProtKB-EC"/>
</dbReference>
<comment type="function">
    <text evidence="7">Lyase that catalyzes the C1-decarboxylation of 4-hydroxy-3-methoxy-5-(all-trans-polyprenyl)benzoic acid into 2-methoxy-6-(all-trans-polyprenyl)phenol during ubiquinone biosynthesis.</text>
</comment>
<dbReference type="EC" id="4.1.1.130" evidence="7"/>
<feature type="binding site" evidence="7">
    <location>
        <position position="226"/>
    </location>
    <ligand>
        <name>Zn(2+)</name>
        <dbReference type="ChEBI" id="CHEBI:29105"/>
    </ligand>
</feature>
<evidence type="ECO:0000256" key="3">
    <source>
        <dbReference type="ARBA" id="ARBA00022833"/>
    </source>
</evidence>
<comment type="subunit">
    <text evidence="7">Component of a multi-subunit COQ enzyme complex.</text>
</comment>
<keyword evidence="4 7" id="KW-0496">Mitochondrion</keyword>